<accession>A0A1F6XM44</accession>
<dbReference type="Proteomes" id="UP000178104">
    <property type="component" value="Unassembled WGS sequence"/>
</dbReference>
<protein>
    <submittedName>
        <fullName evidence="1">Uncharacterized protein</fullName>
    </submittedName>
</protein>
<dbReference type="STRING" id="1801780.A2917_01670"/>
<evidence type="ECO:0000313" key="2">
    <source>
        <dbReference type="Proteomes" id="UP000178104"/>
    </source>
</evidence>
<name>A0A1F6XM44_9BACT</name>
<organism evidence="1 2">
    <name type="scientific">Candidatus Nomurabacteria bacterium RIFCSPLOWO2_01_FULL_42_17</name>
    <dbReference type="NCBI Taxonomy" id="1801780"/>
    <lineage>
        <taxon>Bacteria</taxon>
        <taxon>Candidatus Nomuraibacteriota</taxon>
    </lineage>
</organism>
<dbReference type="EMBL" id="MFVE01000008">
    <property type="protein sequence ID" value="OGI95068.1"/>
    <property type="molecule type" value="Genomic_DNA"/>
</dbReference>
<evidence type="ECO:0000313" key="1">
    <source>
        <dbReference type="EMBL" id="OGI95068.1"/>
    </source>
</evidence>
<sequence length="75" mass="8713">MNNLSLENKTETIDYEKNLNKLIGRSDSALKILEKSAGILKGKLKISPVAWQRKIRKEWEVRLKRQYKIGSKKSV</sequence>
<proteinExistence type="predicted"/>
<dbReference type="AlphaFoldDB" id="A0A1F6XM44"/>
<gene>
    <name evidence="1" type="ORF">A2917_01670</name>
</gene>
<comment type="caution">
    <text evidence="1">The sequence shown here is derived from an EMBL/GenBank/DDBJ whole genome shotgun (WGS) entry which is preliminary data.</text>
</comment>
<reference evidence="1 2" key="1">
    <citation type="journal article" date="2016" name="Nat. Commun.">
        <title>Thousands of microbial genomes shed light on interconnected biogeochemical processes in an aquifer system.</title>
        <authorList>
            <person name="Anantharaman K."/>
            <person name="Brown C.T."/>
            <person name="Hug L.A."/>
            <person name="Sharon I."/>
            <person name="Castelle C.J."/>
            <person name="Probst A.J."/>
            <person name="Thomas B.C."/>
            <person name="Singh A."/>
            <person name="Wilkins M.J."/>
            <person name="Karaoz U."/>
            <person name="Brodie E.L."/>
            <person name="Williams K.H."/>
            <person name="Hubbard S.S."/>
            <person name="Banfield J.F."/>
        </authorList>
    </citation>
    <scope>NUCLEOTIDE SEQUENCE [LARGE SCALE GENOMIC DNA]</scope>
</reference>